<reference evidence="5" key="1">
    <citation type="submission" date="2016-10" db="EMBL/GenBank/DDBJ databases">
        <authorList>
            <person name="Varghese N."/>
            <person name="Submissions S."/>
        </authorList>
    </citation>
    <scope>NUCLEOTIDE SEQUENCE [LARGE SCALE GENOMIC DNA]</scope>
    <source>
        <strain evidence="5">DSM 22530</strain>
    </source>
</reference>
<evidence type="ECO:0000256" key="2">
    <source>
        <dbReference type="SAM" id="MobiDB-lite"/>
    </source>
</evidence>
<name>A0A1I1W3Q5_9BACI</name>
<sequence length="315" mass="35782">MNYIKEINAFYDALECNPLSASAVTLWHALMHINNKAMWKASFTVAGPVLRLKSGLTESSFKRARTELKEKGYIDYESRGNGQAPTYRMVGLSQGRMYDANFHADEAESHCDDLHADQQVNQGVDQAVSGGATQHMNREVDHNVDRSAAPLVKQKKDKTKRNDTKQLMATADNETSADIFAFYQNNFGPVSPYVTDALLNWVRDVGEALVLDAMKRALDRDKRNWGYVRAILQDWAAKGITSVEAVQAEEAAFRRNRQHRPSREGTVPREVVPEWFKEQKREEKLKREAKKTEVPTRSPESDQEFDRLLASFRSG</sequence>
<evidence type="ECO:0000259" key="3">
    <source>
        <dbReference type="Pfam" id="PF07261"/>
    </source>
</evidence>
<dbReference type="Pfam" id="PF07261">
    <property type="entry name" value="DnaB_2"/>
    <property type="match status" value="1"/>
</dbReference>
<dbReference type="SUPFAM" id="SSF158499">
    <property type="entry name" value="DnaD domain-like"/>
    <property type="match status" value="1"/>
</dbReference>
<dbReference type="NCBIfam" id="TIGR01446">
    <property type="entry name" value="DnaD_dom"/>
    <property type="match status" value="1"/>
</dbReference>
<feature type="domain" description="DnaB/C C-terminal" evidence="3">
    <location>
        <begin position="180"/>
        <end position="249"/>
    </location>
</feature>
<comment type="similarity">
    <text evidence="1">Belongs to the DnaB/DnaD family.</text>
</comment>
<organism evidence="4 5">
    <name type="scientific">Lentibacillus persicus</name>
    <dbReference type="NCBI Taxonomy" id="640948"/>
    <lineage>
        <taxon>Bacteria</taxon>
        <taxon>Bacillati</taxon>
        <taxon>Bacillota</taxon>
        <taxon>Bacilli</taxon>
        <taxon>Bacillales</taxon>
        <taxon>Bacillaceae</taxon>
        <taxon>Lentibacillus</taxon>
    </lineage>
</organism>
<dbReference type="PANTHER" id="PTHR37293:SF5">
    <property type="entry name" value="DNA REPLICATION PROTEIN"/>
    <property type="match status" value="1"/>
</dbReference>
<proteinExistence type="inferred from homology"/>
<gene>
    <name evidence="4" type="ORF">SAMN05216238_10599</name>
</gene>
<dbReference type="Proteomes" id="UP000199474">
    <property type="component" value="Unassembled WGS sequence"/>
</dbReference>
<dbReference type="PANTHER" id="PTHR37293">
    <property type="entry name" value="PHAGE REPLICATION PROTEIN-RELATED"/>
    <property type="match status" value="1"/>
</dbReference>
<dbReference type="EMBL" id="FOMR01000005">
    <property type="protein sequence ID" value="SFD87943.1"/>
    <property type="molecule type" value="Genomic_DNA"/>
</dbReference>
<feature type="region of interest" description="Disordered" evidence="2">
    <location>
        <begin position="280"/>
        <end position="306"/>
    </location>
</feature>
<accession>A0A1I1W3Q5</accession>
<feature type="compositionally biased region" description="Basic and acidic residues" evidence="2">
    <location>
        <begin position="280"/>
        <end position="294"/>
    </location>
</feature>
<dbReference type="Gene3D" id="1.10.10.630">
    <property type="entry name" value="DnaD domain-like"/>
    <property type="match status" value="1"/>
</dbReference>
<protein>
    <submittedName>
        <fullName evidence="4">DnaD and phage-associated domain-containing protein</fullName>
    </submittedName>
</protein>
<dbReference type="AlphaFoldDB" id="A0A1I1W3Q5"/>
<dbReference type="OrthoDB" id="1047417at2"/>
<evidence type="ECO:0000313" key="5">
    <source>
        <dbReference type="Proteomes" id="UP000199474"/>
    </source>
</evidence>
<dbReference type="RefSeq" id="WP_090084234.1">
    <property type="nucleotide sequence ID" value="NZ_FOMR01000005.1"/>
</dbReference>
<dbReference type="InterPro" id="IPR053162">
    <property type="entry name" value="DnaD"/>
</dbReference>
<evidence type="ECO:0000256" key="1">
    <source>
        <dbReference type="ARBA" id="ARBA00093462"/>
    </source>
</evidence>
<keyword evidence="5" id="KW-1185">Reference proteome</keyword>
<dbReference type="InterPro" id="IPR006343">
    <property type="entry name" value="DnaB/C_C"/>
</dbReference>
<feature type="region of interest" description="Disordered" evidence="2">
    <location>
        <begin position="254"/>
        <end position="273"/>
    </location>
</feature>
<dbReference type="STRING" id="640948.SAMN05216238_10599"/>
<dbReference type="InterPro" id="IPR034829">
    <property type="entry name" value="DnaD-like_sf"/>
</dbReference>
<evidence type="ECO:0000313" key="4">
    <source>
        <dbReference type="EMBL" id="SFD87943.1"/>
    </source>
</evidence>
<feature type="compositionally biased region" description="Basic and acidic residues" evidence="2">
    <location>
        <begin position="261"/>
        <end position="273"/>
    </location>
</feature>